<keyword evidence="3" id="KW-0722">Serine protease inhibitor</keyword>
<keyword evidence="7" id="KW-1185">Reference proteome</keyword>
<dbReference type="AlphaFoldDB" id="A0A9J5Z2L9"/>
<dbReference type="InterPro" id="IPR003465">
    <property type="entry name" value="Prot_inh_I20"/>
</dbReference>
<dbReference type="Pfam" id="PF02428">
    <property type="entry name" value="Prot_inhib_II"/>
    <property type="match status" value="1"/>
</dbReference>
<evidence type="ECO:0000256" key="1">
    <source>
        <dbReference type="ARBA" id="ARBA00007766"/>
    </source>
</evidence>
<dbReference type="InterPro" id="IPR051391">
    <property type="entry name" value="Protease_inhibitor_I20"/>
</dbReference>
<evidence type="ECO:0000256" key="3">
    <source>
        <dbReference type="ARBA" id="ARBA00022900"/>
    </source>
</evidence>
<protein>
    <submittedName>
        <fullName evidence="6">Uncharacterized protein</fullName>
    </submittedName>
</protein>
<proteinExistence type="inferred from homology"/>
<dbReference type="OrthoDB" id="1539471at2759"/>
<comment type="similarity">
    <text evidence="1">Belongs to the protease inhibitor I20 (potato type II proteinase inhibitor) family.</text>
</comment>
<dbReference type="Gene3D" id="3.30.60.30">
    <property type="match status" value="2"/>
</dbReference>
<dbReference type="Proteomes" id="UP000824120">
    <property type="component" value="Chromosome 5"/>
</dbReference>
<feature type="chain" id="PRO_5039908518" evidence="5">
    <location>
        <begin position="30"/>
        <end position="171"/>
    </location>
</feature>
<keyword evidence="2" id="KW-0646">Protease inhibitor</keyword>
<sequence>MALYKVSFLAHLLVLGMLILVSTVEHVNACTKKCGNLGYGYAQVQKEVQKIQFVPIVAQAIRVATIIMLRELLFVKERLIPKIITLAPYIVIHKLPIQNGKFVCEGESIEPKGCTQECDPRVSYMTCPSSGFAKLNEVCVNCCTAGEGCKLYDHDGSLLCTGEPQSITSTT</sequence>
<dbReference type="EMBL" id="JACXVP010000005">
    <property type="protein sequence ID" value="KAG5606445.1"/>
    <property type="molecule type" value="Genomic_DNA"/>
</dbReference>
<keyword evidence="5" id="KW-0732">Signal</keyword>
<reference evidence="6 7" key="1">
    <citation type="submission" date="2020-09" db="EMBL/GenBank/DDBJ databases">
        <title>De no assembly of potato wild relative species, Solanum commersonii.</title>
        <authorList>
            <person name="Cho K."/>
        </authorList>
    </citation>
    <scope>NUCLEOTIDE SEQUENCE [LARGE SCALE GENOMIC DNA]</scope>
    <source>
        <strain evidence="6">LZ3.2</strain>
        <tissue evidence="6">Leaf</tissue>
    </source>
</reference>
<accession>A0A9J5Z2L9</accession>
<name>A0A9J5Z2L9_SOLCO</name>
<dbReference type="PANTHER" id="PTHR33832:SF29">
    <property type="entry name" value="PROTEINASE INHIBITOR TYPE-2 CEVI57"/>
    <property type="match status" value="1"/>
</dbReference>
<evidence type="ECO:0000313" key="7">
    <source>
        <dbReference type="Proteomes" id="UP000824120"/>
    </source>
</evidence>
<feature type="signal peptide" evidence="5">
    <location>
        <begin position="1"/>
        <end position="29"/>
    </location>
</feature>
<dbReference type="GO" id="GO:0004867">
    <property type="term" value="F:serine-type endopeptidase inhibitor activity"/>
    <property type="evidence" value="ECO:0007669"/>
    <property type="project" value="UniProtKB-KW"/>
</dbReference>
<comment type="caution">
    <text evidence="6">The sequence shown here is derived from an EMBL/GenBank/DDBJ whole genome shotgun (WGS) entry which is preliminary data.</text>
</comment>
<dbReference type="SUPFAM" id="SSF100897">
    <property type="entry name" value="Plant proteinase inhibitors"/>
    <property type="match status" value="1"/>
</dbReference>
<evidence type="ECO:0000256" key="4">
    <source>
        <dbReference type="ARBA" id="ARBA00023157"/>
    </source>
</evidence>
<evidence type="ECO:0000313" key="6">
    <source>
        <dbReference type="EMBL" id="KAG5606445.1"/>
    </source>
</evidence>
<organism evidence="6 7">
    <name type="scientific">Solanum commersonii</name>
    <name type="common">Commerson's wild potato</name>
    <name type="synonym">Commerson's nightshade</name>
    <dbReference type="NCBI Taxonomy" id="4109"/>
    <lineage>
        <taxon>Eukaryota</taxon>
        <taxon>Viridiplantae</taxon>
        <taxon>Streptophyta</taxon>
        <taxon>Embryophyta</taxon>
        <taxon>Tracheophyta</taxon>
        <taxon>Spermatophyta</taxon>
        <taxon>Magnoliopsida</taxon>
        <taxon>eudicotyledons</taxon>
        <taxon>Gunneridae</taxon>
        <taxon>Pentapetalae</taxon>
        <taxon>asterids</taxon>
        <taxon>lamiids</taxon>
        <taxon>Solanales</taxon>
        <taxon>Solanaceae</taxon>
        <taxon>Solanoideae</taxon>
        <taxon>Solaneae</taxon>
        <taxon>Solanum</taxon>
    </lineage>
</organism>
<keyword evidence="4" id="KW-1015">Disulfide bond</keyword>
<dbReference type="PANTHER" id="PTHR33832">
    <property type="entry name" value="SERINE-TYPE ENDOPEPTIDASE INHIBITOR"/>
    <property type="match status" value="1"/>
</dbReference>
<evidence type="ECO:0000256" key="2">
    <source>
        <dbReference type="ARBA" id="ARBA00022690"/>
    </source>
</evidence>
<evidence type="ECO:0000256" key="5">
    <source>
        <dbReference type="SAM" id="SignalP"/>
    </source>
</evidence>
<gene>
    <name evidence="6" type="ORF">H5410_027937</name>
</gene>